<proteinExistence type="inferred from homology"/>
<keyword evidence="6 10" id="KW-1133">Transmembrane helix</keyword>
<comment type="caution">
    <text evidence="11">The sequence shown here is derived from an EMBL/GenBank/DDBJ whole genome shotgun (WGS) entry which is preliminary data.</text>
</comment>
<feature type="transmembrane region" description="Helical" evidence="10">
    <location>
        <begin position="269"/>
        <end position="289"/>
    </location>
</feature>
<evidence type="ECO:0000313" key="12">
    <source>
        <dbReference type="Proteomes" id="UP001627154"/>
    </source>
</evidence>
<accession>A0ABD2WLV0</accession>
<dbReference type="AlphaFoldDB" id="A0ABD2WLV0"/>
<dbReference type="EMBL" id="JBJJXI010000093">
    <property type="protein sequence ID" value="KAL3394081.1"/>
    <property type="molecule type" value="Genomic_DNA"/>
</dbReference>
<keyword evidence="12" id="KW-1185">Reference proteome</keyword>
<dbReference type="GO" id="GO:0005886">
    <property type="term" value="C:plasma membrane"/>
    <property type="evidence" value="ECO:0007669"/>
    <property type="project" value="UniProtKB-SubCell"/>
</dbReference>
<evidence type="ECO:0000256" key="3">
    <source>
        <dbReference type="ARBA" id="ARBA00022606"/>
    </source>
</evidence>
<dbReference type="GO" id="GO:0007165">
    <property type="term" value="P:signal transduction"/>
    <property type="evidence" value="ECO:0007669"/>
    <property type="project" value="UniProtKB-KW"/>
</dbReference>
<organism evidence="11 12">
    <name type="scientific">Trichogramma kaykai</name>
    <dbReference type="NCBI Taxonomy" id="54128"/>
    <lineage>
        <taxon>Eukaryota</taxon>
        <taxon>Metazoa</taxon>
        <taxon>Ecdysozoa</taxon>
        <taxon>Arthropoda</taxon>
        <taxon>Hexapoda</taxon>
        <taxon>Insecta</taxon>
        <taxon>Pterygota</taxon>
        <taxon>Neoptera</taxon>
        <taxon>Endopterygota</taxon>
        <taxon>Hymenoptera</taxon>
        <taxon>Apocrita</taxon>
        <taxon>Proctotrupomorpha</taxon>
        <taxon>Chalcidoidea</taxon>
        <taxon>Trichogrammatidae</taxon>
        <taxon>Trichogramma</taxon>
    </lineage>
</organism>
<feature type="transmembrane region" description="Helical" evidence="10">
    <location>
        <begin position="129"/>
        <end position="151"/>
    </location>
</feature>
<gene>
    <name evidence="11" type="ORF">TKK_011624</name>
</gene>
<evidence type="ECO:0000256" key="1">
    <source>
        <dbReference type="ARBA" id="ARBA00004651"/>
    </source>
</evidence>
<feature type="transmembrane region" description="Helical" evidence="10">
    <location>
        <begin position="364"/>
        <end position="382"/>
    </location>
</feature>
<evidence type="ECO:0000256" key="4">
    <source>
        <dbReference type="ARBA" id="ARBA00022692"/>
    </source>
</evidence>
<protein>
    <recommendedName>
        <fullName evidence="10">Odorant receptor</fullName>
    </recommendedName>
</protein>
<evidence type="ECO:0000256" key="2">
    <source>
        <dbReference type="ARBA" id="ARBA00022475"/>
    </source>
</evidence>
<keyword evidence="3 10" id="KW-0716">Sensory transduction</keyword>
<sequence>MSGKFESIEEFYDQPFFSLNKFTFRMSGWWPFQETKKRQMIWSFVWFCIVTVVVPEVIYLIQIIKDLTKVIECFMALTITYAAFTMAFNAWHNNDSVKKILEHIHANWEDLRDEQELRIFSERAAVSRLLNVFYAAMVFYNIVIHTVSPLIPPAVDWFVSGNWSRPEKNLLEVEYLVLDPDEYYTLIYVHGAQAGFLVVFVIITCDTFFMTITQHSCGMFMLLGYRIRKMDEDIFEKRCSSSYATRRVQEIVFYHRDCLRFTQLLEATMSVMFLFQLFPTVIMISVVGAQAMIRAKAIEELIKFGFIFISMIFRLFFICWCSQNIMDSSLAVMSYLTNTRWYEYPESTKKLFTLMFMRCAKPSYLTAGNVFTLNFVTYAGMIKTSMSYLTMILQTQESNL</sequence>
<dbReference type="PANTHER" id="PTHR21137:SF35">
    <property type="entry name" value="ODORANT RECEPTOR 19A-RELATED"/>
    <property type="match status" value="1"/>
</dbReference>
<feature type="transmembrane region" description="Helical" evidence="10">
    <location>
        <begin position="41"/>
        <end position="61"/>
    </location>
</feature>
<feature type="transmembrane region" description="Helical" evidence="10">
    <location>
        <begin position="301"/>
        <end position="326"/>
    </location>
</feature>
<dbReference type="InterPro" id="IPR004117">
    <property type="entry name" value="7tm6_olfct_rcpt"/>
</dbReference>
<comment type="similarity">
    <text evidence="10">Belongs to the insect chemoreceptor superfamily. Heteromeric odorant receptor channel (TC 1.A.69) family.</text>
</comment>
<feature type="transmembrane region" description="Helical" evidence="10">
    <location>
        <begin position="183"/>
        <end position="203"/>
    </location>
</feature>
<keyword evidence="4 10" id="KW-0812">Transmembrane</keyword>
<comment type="subcellular location">
    <subcellularLocation>
        <location evidence="1 10">Cell membrane</location>
        <topology evidence="1 10">Multi-pass membrane protein</topology>
    </subcellularLocation>
</comment>
<feature type="transmembrane region" description="Helical" evidence="10">
    <location>
        <begin position="67"/>
        <end position="91"/>
    </location>
</feature>
<name>A0ABD2WLV0_9HYME</name>
<dbReference type="Proteomes" id="UP001627154">
    <property type="component" value="Unassembled WGS sequence"/>
</dbReference>
<evidence type="ECO:0000256" key="6">
    <source>
        <dbReference type="ARBA" id="ARBA00022989"/>
    </source>
</evidence>
<evidence type="ECO:0000256" key="7">
    <source>
        <dbReference type="ARBA" id="ARBA00023136"/>
    </source>
</evidence>
<dbReference type="PANTHER" id="PTHR21137">
    <property type="entry name" value="ODORANT RECEPTOR"/>
    <property type="match status" value="1"/>
</dbReference>
<evidence type="ECO:0000256" key="10">
    <source>
        <dbReference type="RuleBase" id="RU351113"/>
    </source>
</evidence>
<evidence type="ECO:0000313" key="11">
    <source>
        <dbReference type="EMBL" id="KAL3394081.1"/>
    </source>
</evidence>
<evidence type="ECO:0000256" key="8">
    <source>
        <dbReference type="ARBA" id="ARBA00023170"/>
    </source>
</evidence>
<dbReference type="GO" id="GO:0007608">
    <property type="term" value="P:sensory perception of smell"/>
    <property type="evidence" value="ECO:0007669"/>
    <property type="project" value="UniProtKB-KW"/>
</dbReference>
<dbReference type="Pfam" id="PF02949">
    <property type="entry name" value="7tm_6"/>
    <property type="match status" value="1"/>
</dbReference>
<keyword evidence="8 10" id="KW-0675">Receptor</keyword>
<keyword evidence="5 10" id="KW-0552">Olfaction</keyword>
<keyword evidence="2" id="KW-1003">Cell membrane</keyword>
<keyword evidence="7 10" id="KW-0472">Membrane</keyword>
<evidence type="ECO:0000256" key="5">
    <source>
        <dbReference type="ARBA" id="ARBA00022725"/>
    </source>
</evidence>
<reference evidence="11 12" key="1">
    <citation type="journal article" date="2024" name="bioRxiv">
        <title>A reference genome for Trichogramma kaykai: A tiny desert-dwelling parasitoid wasp with competing sex-ratio distorters.</title>
        <authorList>
            <person name="Culotta J."/>
            <person name="Lindsey A.R."/>
        </authorList>
    </citation>
    <scope>NUCLEOTIDE SEQUENCE [LARGE SCALE GENOMIC DNA]</scope>
    <source>
        <strain evidence="11 12">KSX58</strain>
    </source>
</reference>
<keyword evidence="9 10" id="KW-0807">Transducer</keyword>
<evidence type="ECO:0000256" key="9">
    <source>
        <dbReference type="ARBA" id="ARBA00023224"/>
    </source>
</evidence>